<dbReference type="Pfam" id="PF13407">
    <property type="entry name" value="Peripla_BP_4"/>
    <property type="match status" value="1"/>
</dbReference>
<dbReference type="SUPFAM" id="SSF53822">
    <property type="entry name" value="Periplasmic binding protein-like I"/>
    <property type="match status" value="1"/>
</dbReference>
<comment type="subcellular location">
    <subcellularLocation>
        <location evidence="1">Cell envelope</location>
    </subcellularLocation>
</comment>
<dbReference type="GO" id="GO:0030246">
    <property type="term" value="F:carbohydrate binding"/>
    <property type="evidence" value="ECO:0007669"/>
    <property type="project" value="UniProtKB-ARBA"/>
</dbReference>
<gene>
    <name evidence="6" type="ORF">BI347_01440</name>
</gene>
<evidence type="ECO:0000256" key="1">
    <source>
        <dbReference type="ARBA" id="ARBA00004196"/>
    </source>
</evidence>
<keyword evidence="3 4" id="KW-0732">Signal</keyword>
<dbReference type="RefSeq" id="WP_071115162.1">
    <property type="nucleotide sequence ID" value="NZ_MKCS01000001.1"/>
</dbReference>
<proteinExistence type="inferred from homology"/>
<dbReference type="OrthoDB" id="9813037at2"/>
<evidence type="ECO:0000256" key="4">
    <source>
        <dbReference type="SAM" id="SignalP"/>
    </source>
</evidence>
<dbReference type="PANTHER" id="PTHR46847">
    <property type="entry name" value="D-ALLOSE-BINDING PERIPLASMIC PROTEIN-RELATED"/>
    <property type="match status" value="1"/>
</dbReference>
<sequence length="315" mass="33143">MRAALNTLLYGSLLLCSPSGLAAGPASMGILVGALDNPFYQALARGAIQAAHSLNPTVQVSSLSANFTLSRQQQQMRQLIAQKVDLILLGAVDSRAIAPQVRQARAAGITVVAVDVDAPEVDGTVKSDNRQAGEIACRYLAQQLGGKGALLIQGGPPVTSVSDRIAGCLAALAAYPGIRVLNDQSNAMGSSLGGQRVMQQDLKRYPRIDAVFATNDRQALGAEKALRAGGRRRTIIGAVDGSPDIEHALRQPGQIVASASQSPYLIGREAVLLGQRLRQGDIGKRLVTVPVVLVSRANLSSYQGWQSRQISPGKR</sequence>
<dbReference type="EMBL" id="MKCS01000001">
    <property type="protein sequence ID" value="OHX12315.1"/>
    <property type="molecule type" value="Genomic_DNA"/>
</dbReference>
<evidence type="ECO:0000313" key="6">
    <source>
        <dbReference type="EMBL" id="OHX12315.1"/>
    </source>
</evidence>
<evidence type="ECO:0000259" key="5">
    <source>
        <dbReference type="Pfam" id="PF13407"/>
    </source>
</evidence>
<dbReference type="Gene3D" id="3.40.50.2300">
    <property type="match status" value="2"/>
</dbReference>
<dbReference type="InterPro" id="IPR025997">
    <property type="entry name" value="SBP_2_dom"/>
</dbReference>
<accession>A0A1S1WYS6</accession>
<evidence type="ECO:0000313" key="7">
    <source>
        <dbReference type="Proteomes" id="UP000180088"/>
    </source>
</evidence>
<dbReference type="Proteomes" id="UP000180088">
    <property type="component" value="Unassembled WGS sequence"/>
</dbReference>
<feature type="chain" id="PRO_5010313237" description="Periplasmic binding protein domain-containing protein" evidence="4">
    <location>
        <begin position="23"/>
        <end position="315"/>
    </location>
</feature>
<comment type="caution">
    <text evidence="6">The sequence shown here is derived from an EMBL/GenBank/DDBJ whole genome shotgun (WGS) entry which is preliminary data.</text>
</comment>
<dbReference type="PANTHER" id="PTHR46847:SF2">
    <property type="entry name" value="ABC TRANSPORTER SUGAR-BINDING PROTEIN"/>
    <property type="match status" value="1"/>
</dbReference>
<feature type="domain" description="Periplasmic binding protein" evidence="5">
    <location>
        <begin position="29"/>
        <end position="280"/>
    </location>
</feature>
<comment type="similarity">
    <text evidence="2">Belongs to the bacterial solute-binding protein 2 family.</text>
</comment>
<dbReference type="AlphaFoldDB" id="A0A1S1WYS6"/>
<reference evidence="6 7" key="1">
    <citation type="submission" date="2016-09" db="EMBL/GenBank/DDBJ databases">
        <title>Chromobacterium muskegensis sp. nov., an insecticidal bacterium isolated from Sphagnum bogs.</title>
        <authorList>
            <person name="Sparks M.E."/>
            <person name="Blackburn M.B."/>
            <person name="Gundersen-Rindal D.E."/>
            <person name="Mitchell A."/>
            <person name="Farrar R."/>
            <person name="Kuhar D."/>
        </authorList>
    </citation>
    <scope>NUCLEOTIDE SEQUENCE [LARGE SCALE GENOMIC DNA]</scope>
    <source>
        <strain evidence="6 7">37-2</strain>
    </source>
</reference>
<evidence type="ECO:0000256" key="3">
    <source>
        <dbReference type="ARBA" id="ARBA00022729"/>
    </source>
</evidence>
<organism evidence="6 7">
    <name type="scientific">Chromobacterium sphagni</name>
    <dbReference type="NCBI Taxonomy" id="1903179"/>
    <lineage>
        <taxon>Bacteria</taxon>
        <taxon>Pseudomonadati</taxon>
        <taxon>Pseudomonadota</taxon>
        <taxon>Betaproteobacteria</taxon>
        <taxon>Neisseriales</taxon>
        <taxon>Chromobacteriaceae</taxon>
        <taxon>Chromobacterium</taxon>
    </lineage>
</organism>
<evidence type="ECO:0000256" key="2">
    <source>
        <dbReference type="ARBA" id="ARBA00007639"/>
    </source>
</evidence>
<dbReference type="STRING" id="1903179.BI347_01440"/>
<name>A0A1S1WYS6_9NEIS</name>
<dbReference type="GO" id="GO:0030313">
    <property type="term" value="C:cell envelope"/>
    <property type="evidence" value="ECO:0007669"/>
    <property type="project" value="UniProtKB-SubCell"/>
</dbReference>
<feature type="signal peptide" evidence="4">
    <location>
        <begin position="1"/>
        <end position="22"/>
    </location>
</feature>
<dbReference type="InterPro" id="IPR028082">
    <property type="entry name" value="Peripla_BP_I"/>
</dbReference>
<protein>
    <recommendedName>
        <fullName evidence="5">Periplasmic binding protein domain-containing protein</fullName>
    </recommendedName>
</protein>